<dbReference type="OrthoDB" id="10250120at2759"/>
<sequence length="479" mass="53528">MSELVTYLQNNEAHFRKARFAALYSDFRPLRTLNPDGYNANISAWLKGLSSATLAGAVPSSSAKPNLLTLTIDEDLLRALDTKEWGRPLALGVVIREAMARREMISLKEFEESEESIYTPKSGWGLAIPLSPWGVLKWGVRMLGLGGGVNEDKLLVEKVVVLSNVEEAGRELVRRADGIRGRTERVFSMTSFKEAFGDVLGKERLLSDYDFGVLLRFLERDKKVLAYDGETVKLKAPGEAEPGPITPEDTTIASLKTLIKDLERQTEVLTAKVDELGSTAKDAVVRKNRVAALAALRSKKLTESTLTKRHATLGQLEEVFSKIEQAADQVELVRVMEASTRVLSGFNKEVGGVERVDDVVDQLREQMSQVDEVGNVIAEVGQGTAVVDETEVDDEFEAMEREEREKQEKKEQAEREEREKREAAETRRRLDALEKVEREASRAKESATKQKDEANTEQTIEDSTNQMKRMSLEPTQALE</sequence>
<dbReference type="STRING" id="2656787.A0A370TWW1"/>
<feature type="region of interest" description="Disordered" evidence="2">
    <location>
        <begin position="400"/>
        <end position="479"/>
    </location>
</feature>
<dbReference type="GO" id="GO:0032511">
    <property type="term" value="P:late endosome to vacuole transport via multivesicular body sorting pathway"/>
    <property type="evidence" value="ECO:0007669"/>
    <property type="project" value="TreeGrafter"/>
</dbReference>
<dbReference type="Gene3D" id="1.10.287.1060">
    <property type="entry name" value="ESAT-6-like"/>
    <property type="match status" value="1"/>
</dbReference>
<feature type="compositionally biased region" description="Polar residues" evidence="2">
    <location>
        <begin position="456"/>
        <end position="468"/>
    </location>
</feature>
<feature type="coiled-coil region" evidence="1">
    <location>
        <begin position="252"/>
        <end position="279"/>
    </location>
</feature>
<keyword evidence="4" id="KW-1185">Reference proteome</keyword>
<evidence type="ECO:0000313" key="3">
    <source>
        <dbReference type="EMBL" id="RDL40009.1"/>
    </source>
</evidence>
<dbReference type="GO" id="GO:0000815">
    <property type="term" value="C:ESCRT III complex"/>
    <property type="evidence" value="ECO:0007669"/>
    <property type="project" value="TreeGrafter"/>
</dbReference>
<gene>
    <name evidence="3" type="ORF">BP5553_04349</name>
</gene>
<dbReference type="GO" id="GO:0005771">
    <property type="term" value="C:multivesicular body"/>
    <property type="evidence" value="ECO:0007669"/>
    <property type="project" value="TreeGrafter"/>
</dbReference>
<dbReference type="InterPro" id="IPR005024">
    <property type="entry name" value="Snf7_fam"/>
</dbReference>
<evidence type="ECO:0000256" key="2">
    <source>
        <dbReference type="SAM" id="MobiDB-lite"/>
    </source>
</evidence>
<dbReference type="EMBL" id="NPIC01000002">
    <property type="protein sequence ID" value="RDL40009.1"/>
    <property type="molecule type" value="Genomic_DNA"/>
</dbReference>
<proteinExistence type="predicted"/>
<organism evidence="3 4">
    <name type="scientific">Venustampulla echinocandica</name>
    <dbReference type="NCBI Taxonomy" id="2656787"/>
    <lineage>
        <taxon>Eukaryota</taxon>
        <taxon>Fungi</taxon>
        <taxon>Dikarya</taxon>
        <taxon>Ascomycota</taxon>
        <taxon>Pezizomycotina</taxon>
        <taxon>Leotiomycetes</taxon>
        <taxon>Helotiales</taxon>
        <taxon>Pleuroascaceae</taxon>
        <taxon>Venustampulla</taxon>
    </lineage>
</organism>
<dbReference type="Pfam" id="PF03357">
    <property type="entry name" value="Snf7"/>
    <property type="match status" value="1"/>
</dbReference>
<dbReference type="RefSeq" id="XP_031872665.1">
    <property type="nucleotide sequence ID" value="XM_032012972.1"/>
</dbReference>
<reference evidence="3 4" key="1">
    <citation type="journal article" date="2018" name="IMA Fungus">
        <title>IMA Genome-F 9: Draft genome sequence of Annulohypoxylon stygium, Aspergillus mulundensis, Berkeleyomyces basicola (syn. Thielaviopsis basicola), Ceratocystis smalleyi, two Cercospora beticola strains, Coleophoma cylindrospora, Fusarium fracticaudum, Phialophora cf. hyalina, and Morchella septimelata.</title>
        <authorList>
            <person name="Wingfield B.D."/>
            <person name="Bills G.F."/>
            <person name="Dong Y."/>
            <person name="Huang W."/>
            <person name="Nel W.J."/>
            <person name="Swalarsk-Parry B.S."/>
            <person name="Vaghefi N."/>
            <person name="Wilken P.M."/>
            <person name="An Z."/>
            <person name="de Beer Z.W."/>
            <person name="De Vos L."/>
            <person name="Chen L."/>
            <person name="Duong T.A."/>
            <person name="Gao Y."/>
            <person name="Hammerbacher A."/>
            <person name="Kikkert J.R."/>
            <person name="Li Y."/>
            <person name="Li H."/>
            <person name="Li K."/>
            <person name="Li Q."/>
            <person name="Liu X."/>
            <person name="Ma X."/>
            <person name="Naidoo K."/>
            <person name="Pethybridge S.J."/>
            <person name="Sun J."/>
            <person name="Steenkamp E.T."/>
            <person name="van der Nest M.A."/>
            <person name="van Wyk S."/>
            <person name="Wingfield M.J."/>
            <person name="Xiong C."/>
            <person name="Yue Q."/>
            <person name="Zhang X."/>
        </authorList>
    </citation>
    <scope>NUCLEOTIDE SEQUENCE [LARGE SCALE GENOMIC DNA]</scope>
    <source>
        <strain evidence="3 4">BP 5553</strain>
    </source>
</reference>
<feature type="compositionally biased region" description="Basic and acidic residues" evidence="2">
    <location>
        <begin position="400"/>
        <end position="454"/>
    </location>
</feature>
<dbReference type="Proteomes" id="UP000254866">
    <property type="component" value="Unassembled WGS sequence"/>
</dbReference>
<name>A0A370TWW1_9HELO</name>
<dbReference type="GO" id="GO:0006900">
    <property type="term" value="P:vesicle budding from membrane"/>
    <property type="evidence" value="ECO:0007669"/>
    <property type="project" value="TreeGrafter"/>
</dbReference>
<evidence type="ECO:0000256" key="1">
    <source>
        <dbReference type="SAM" id="Coils"/>
    </source>
</evidence>
<protein>
    <recommendedName>
        <fullName evidence="5">Snf7 family protein</fullName>
    </recommendedName>
</protein>
<dbReference type="PANTHER" id="PTHR22761:SF18">
    <property type="entry name" value="SORTING PROTEIN SNF7 FAMILY PROTEIN, PUTATIVE (AFU_ORTHOLOGUE AFUA_2G16692)-RELATED"/>
    <property type="match status" value="1"/>
</dbReference>
<evidence type="ECO:0000313" key="4">
    <source>
        <dbReference type="Proteomes" id="UP000254866"/>
    </source>
</evidence>
<dbReference type="GO" id="GO:0009898">
    <property type="term" value="C:cytoplasmic side of plasma membrane"/>
    <property type="evidence" value="ECO:0007669"/>
    <property type="project" value="TreeGrafter"/>
</dbReference>
<keyword evidence="1" id="KW-0175">Coiled coil</keyword>
<dbReference type="PANTHER" id="PTHR22761">
    <property type="entry name" value="CHARGED MULTIVESICULAR BODY PROTEIN"/>
    <property type="match status" value="1"/>
</dbReference>
<dbReference type="GeneID" id="43597198"/>
<dbReference type="AlphaFoldDB" id="A0A370TWW1"/>
<accession>A0A370TWW1</accession>
<evidence type="ECO:0008006" key="5">
    <source>
        <dbReference type="Google" id="ProtNLM"/>
    </source>
</evidence>
<comment type="caution">
    <text evidence="3">The sequence shown here is derived from an EMBL/GenBank/DDBJ whole genome shotgun (WGS) entry which is preliminary data.</text>
</comment>